<proteinExistence type="predicted"/>
<sequence>MTTSLEDIKEMLIIINKNIEKTNEKLDLICKKMDGEILEECKKMGSHINFIESVYDSVRHPLNYICNIINIKSDNQQLCNDLPSNTKQICNDET</sequence>
<dbReference type="EMBL" id="MN739501">
    <property type="protein sequence ID" value="QHT08792.1"/>
    <property type="molecule type" value="Genomic_DNA"/>
</dbReference>
<organism evidence="1">
    <name type="scientific">viral metagenome</name>
    <dbReference type="NCBI Taxonomy" id="1070528"/>
    <lineage>
        <taxon>unclassified sequences</taxon>
        <taxon>metagenomes</taxon>
        <taxon>organismal metagenomes</taxon>
    </lineage>
</organism>
<name>A0A6C0CX99_9ZZZZ</name>
<dbReference type="AlphaFoldDB" id="A0A6C0CX99"/>
<protein>
    <submittedName>
        <fullName evidence="1">Uncharacterized protein</fullName>
    </submittedName>
</protein>
<accession>A0A6C0CX99</accession>
<reference evidence="1" key="1">
    <citation type="journal article" date="2020" name="Nature">
        <title>Giant virus diversity and host interactions through global metagenomics.</title>
        <authorList>
            <person name="Schulz F."/>
            <person name="Roux S."/>
            <person name="Paez-Espino D."/>
            <person name="Jungbluth S."/>
            <person name="Walsh D.A."/>
            <person name="Denef V.J."/>
            <person name="McMahon K.D."/>
            <person name="Konstantinidis K.T."/>
            <person name="Eloe-Fadrosh E.A."/>
            <person name="Kyrpides N.C."/>
            <person name="Woyke T."/>
        </authorList>
    </citation>
    <scope>NUCLEOTIDE SEQUENCE</scope>
    <source>
        <strain evidence="1">GVMAG-M-3300023109-53</strain>
    </source>
</reference>
<evidence type="ECO:0000313" key="1">
    <source>
        <dbReference type="EMBL" id="QHT08792.1"/>
    </source>
</evidence>